<dbReference type="InterPro" id="IPR001494">
    <property type="entry name" value="Importin-beta_N"/>
</dbReference>
<evidence type="ECO:0000256" key="1">
    <source>
        <dbReference type="ARBA" id="ARBA00004123"/>
    </source>
</evidence>
<dbReference type="Gene3D" id="1.25.10.10">
    <property type="entry name" value="Leucine-rich Repeat Variant"/>
    <property type="match status" value="2"/>
</dbReference>
<dbReference type="Proteomes" id="UP000192247">
    <property type="component" value="Unassembled WGS sequence"/>
</dbReference>
<dbReference type="PANTHER" id="PTHR12596">
    <property type="entry name" value="EXPORTIN 4,7-RELATED"/>
    <property type="match status" value="1"/>
</dbReference>
<dbReference type="PANTHER" id="PTHR12596:SF1">
    <property type="entry name" value="EXPORTIN-4"/>
    <property type="match status" value="1"/>
</dbReference>
<reference evidence="11 12" key="1">
    <citation type="journal article" date="2017" name="Gigascience">
        <title>Draft genome of the honey bee ectoparasitic mite, Tropilaelaps mercedesae, is shaped by the parasitic life history.</title>
        <authorList>
            <person name="Dong X."/>
            <person name="Armstrong S.D."/>
            <person name="Xia D."/>
            <person name="Makepeace B.L."/>
            <person name="Darby A.C."/>
            <person name="Kadowaki T."/>
        </authorList>
    </citation>
    <scope>NUCLEOTIDE SEQUENCE [LARGE SCALE GENOMIC DNA]</scope>
    <source>
        <strain evidence="11">Wuxi-XJTLU</strain>
    </source>
</reference>
<evidence type="ECO:0000256" key="8">
    <source>
        <dbReference type="ARBA" id="ARBA00040444"/>
    </source>
</evidence>
<evidence type="ECO:0000256" key="9">
    <source>
        <dbReference type="SAM" id="MobiDB-lite"/>
    </source>
</evidence>
<evidence type="ECO:0000313" key="12">
    <source>
        <dbReference type="Proteomes" id="UP000192247"/>
    </source>
</evidence>
<dbReference type="STRING" id="418985.A0A1V9XH63"/>
<dbReference type="GO" id="GO:0031267">
    <property type="term" value="F:small GTPase binding"/>
    <property type="evidence" value="ECO:0007669"/>
    <property type="project" value="InterPro"/>
</dbReference>
<dbReference type="GO" id="GO:0005737">
    <property type="term" value="C:cytoplasm"/>
    <property type="evidence" value="ECO:0007669"/>
    <property type="project" value="UniProtKB-SubCell"/>
</dbReference>
<feature type="domain" description="Importin N-terminal" evidence="10">
    <location>
        <begin position="35"/>
        <end position="101"/>
    </location>
</feature>
<dbReference type="GO" id="GO:0006611">
    <property type="term" value="P:protein export from nucleus"/>
    <property type="evidence" value="ECO:0007669"/>
    <property type="project" value="TreeGrafter"/>
</dbReference>
<comment type="subcellular location">
    <subcellularLocation>
        <location evidence="2">Cytoplasm</location>
    </subcellularLocation>
    <subcellularLocation>
        <location evidence="1">Nucleus</location>
    </subcellularLocation>
</comment>
<proteinExistence type="inferred from homology"/>
<dbReference type="InterPro" id="IPR016024">
    <property type="entry name" value="ARM-type_fold"/>
</dbReference>
<dbReference type="SUPFAM" id="SSF48371">
    <property type="entry name" value="ARM repeat"/>
    <property type="match status" value="1"/>
</dbReference>
<keyword evidence="4" id="KW-0813">Transport</keyword>
<evidence type="ECO:0000259" key="10">
    <source>
        <dbReference type="PROSITE" id="PS50166"/>
    </source>
</evidence>
<dbReference type="SMART" id="SM00913">
    <property type="entry name" value="IBN_N"/>
    <property type="match status" value="1"/>
</dbReference>
<feature type="region of interest" description="Disordered" evidence="9">
    <location>
        <begin position="445"/>
        <end position="466"/>
    </location>
</feature>
<gene>
    <name evidence="11" type="ORF">BIW11_10108</name>
</gene>
<dbReference type="InParanoid" id="A0A1V9XH63"/>
<evidence type="ECO:0000256" key="5">
    <source>
        <dbReference type="ARBA" id="ARBA00022490"/>
    </source>
</evidence>
<evidence type="ECO:0000256" key="2">
    <source>
        <dbReference type="ARBA" id="ARBA00004496"/>
    </source>
</evidence>
<dbReference type="InterPro" id="IPR044189">
    <property type="entry name" value="XPO4/7-like"/>
</dbReference>
<dbReference type="InterPro" id="IPR011989">
    <property type="entry name" value="ARM-like"/>
</dbReference>
<protein>
    <recommendedName>
        <fullName evidence="8">Exportin-4</fullName>
    </recommendedName>
</protein>
<dbReference type="PROSITE" id="PS50166">
    <property type="entry name" value="IMPORTIN_B_NT"/>
    <property type="match status" value="1"/>
</dbReference>
<keyword evidence="12" id="KW-1185">Reference proteome</keyword>
<keyword evidence="6" id="KW-0653">Protein transport</keyword>
<comment type="similarity">
    <text evidence="3">Belongs to the exportin family.</text>
</comment>
<dbReference type="GO" id="GO:0005643">
    <property type="term" value="C:nuclear pore"/>
    <property type="evidence" value="ECO:0007669"/>
    <property type="project" value="TreeGrafter"/>
</dbReference>
<accession>A0A1V9XH63</accession>
<dbReference type="Pfam" id="PF03810">
    <property type="entry name" value="IBN_N"/>
    <property type="match status" value="1"/>
</dbReference>
<keyword evidence="5" id="KW-0963">Cytoplasm</keyword>
<dbReference type="AlphaFoldDB" id="A0A1V9XH63"/>
<comment type="caution">
    <text evidence="11">The sequence shown here is derived from an EMBL/GenBank/DDBJ whole genome shotgun (WGS) entry which is preliminary data.</text>
</comment>
<keyword evidence="7" id="KW-0539">Nucleus</keyword>
<dbReference type="EMBL" id="MNPL01010906">
    <property type="protein sequence ID" value="OQR72867.1"/>
    <property type="molecule type" value="Genomic_DNA"/>
</dbReference>
<evidence type="ECO:0000256" key="7">
    <source>
        <dbReference type="ARBA" id="ARBA00023242"/>
    </source>
</evidence>
<organism evidence="11 12">
    <name type="scientific">Tropilaelaps mercedesae</name>
    <dbReference type="NCBI Taxonomy" id="418985"/>
    <lineage>
        <taxon>Eukaryota</taxon>
        <taxon>Metazoa</taxon>
        <taxon>Ecdysozoa</taxon>
        <taxon>Arthropoda</taxon>
        <taxon>Chelicerata</taxon>
        <taxon>Arachnida</taxon>
        <taxon>Acari</taxon>
        <taxon>Parasitiformes</taxon>
        <taxon>Mesostigmata</taxon>
        <taxon>Gamasina</taxon>
        <taxon>Dermanyssoidea</taxon>
        <taxon>Laelapidae</taxon>
        <taxon>Tropilaelaps</taxon>
    </lineage>
</organism>
<dbReference type="GO" id="GO:0005049">
    <property type="term" value="F:nuclear export signal receptor activity"/>
    <property type="evidence" value="ECO:0007669"/>
    <property type="project" value="InterPro"/>
</dbReference>
<evidence type="ECO:0000256" key="6">
    <source>
        <dbReference type="ARBA" id="ARBA00022927"/>
    </source>
</evidence>
<sequence length="1122" mass="127067">MMQVVTKQAMQELENAARTFLAPPNFVTSDQRHAAEQVFLQLQKTKQPFDLCKVLLEESQVQYVQFQAATLLKNALIREWKDLSTEQVVALRSYLLTYLTAREHMENYVREQMVLVLAIMTKRQFVDGDGAIITQMLNDLSRLIMSDNNRLQVVGCSVLATLLNEFASSTRASDVGLPWEAHLRAKKLFESVHLPRIFEFCLQGLTQASGIQQPIPTEALYLIRKFLSLAEQILSWNFHFTMMLPKKLVHLFETQVCPALRPGREWKSTLLQAHVPGLFFKLFDMFHADPVLAHHVVQCINQLCTLNGLIFVGRADQRMFIGWMLEGILAIIGRFPLPSHLVVGVSGAVSKLLMFQPAALTSLNSEVLAMLLQRMTCLTCHLIEMAAQEEAQLVDDEVYAESLESILVNWATLCQDSSFDEQQMHDSVFQIFTTYLRAHLAPPDGLKPQHCGDEREIDEESEEDDRTKFKNQLTVIGVMAHKILDQSLPMLSQLLEVRTMQLQQVLEGNLTGTPQFLQLSEDLHWLVLISGHVLSTGVITGETNLIPQPITNFCRSNEANVSIDATLRVLSQPCRPVTESNVDPVVRIPVAVFRLCEMETRALEARLQCSPEVGRTLIWFLRHWCPVYLLPDENQYTELSSNLLRCFGRDSEAGQWVLEFVINKIKNNLLCWTGEASLLNDSCQCFMVLLNSMDRGSRAVKCLSLLDLLRLECCGTFHYLPATAKRSLVKALVLAGTMLKENEVQYFEQLLRPIQDTMDQLRTSDSFRRDYQQESIRRNVIDLLERLTGAIDGVHASNAEMMSRFVLPLLPQVCALLELYHNYQQMVSVCIQVFLSVAVNMLNVLKKPECSQVYACILDIMKGYAKHQSGKLTIDSSAEEAQYQDILDLVHLLGEVLLKDIMGFLPDVARDAETRVGDQLTVADVAIHGLDFLMPLMKPELLRFPTLCSKYFSFVNIVGEMYRGRMYEFPEPLLVDIFGTVHLGLTNSTPDVASSCLDFISGFAVNMIQSQSQASPFVHQLLQPFLLEILQMTLLQPLDSDLTTMAGSAVFPLMCCYPNLYKELAESMVISQTDEALKQRLAEAFSQLTESVQMIPDRHNRVKFRTAFETFTTKVRGFLCVK</sequence>
<dbReference type="OrthoDB" id="5548448at2759"/>
<feature type="compositionally biased region" description="Acidic residues" evidence="9">
    <location>
        <begin position="455"/>
        <end position="464"/>
    </location>
</feature>
<evidence type="ECO:0000256" key="3">
    <source>
        <dbReference type="ARBA" id="ARBA00009466"/>
    </source>
</evidence>
<evidence type="ECO:0000313" key="11">
    <source>
        <dbReference type="EMBL" id="OQR72867.1"/>
    </source>
</evidence>
<evidence type="ECO:0000256" key="4">
    <source>
        <dbReference type="ARBA" id="ARBA00022448"/>
    </source>
</evidence>
<name>A0A1V9XH63_9ACAR</name>